<dbReference type="RefSeq" id="WP_131011974.1">
    <property type="nucleotide sequence ID" value="NZ_SIRE01000003.1"/>
</dbReference>
<reference evidence="9 10" key="1">
    <citation type="submission" date="2019-02" db="EMBL/GenBank/DDBJ databases">
        <title>Paenibacillus sp. nov., isolated from surface-sterilized tissue of Thalictrum simplex L.</title>
        <authorList>
            <person name="Tuo L."/>
        </authorList>
    </citation>
    <scope>NUCLEOTIDE SEQUENCE [LARGE SCALE GENOMIC DNA]</scope>
    <source>
        <strain evidence="9 10">N2SHLJ1</strain>
    </source>
</reference>
<evidence type="ECO:0000256" key="1">
    <source>
        <dbReference type="ARBA" id="ARBA00004651"/>
    </source>
</evidence>
<feature type="transmembrane region" description="Helical" evidence="7">
    <location>
        <begin position="342"/>
        <end position="361"/>
    </location>
</feature>
<feature type="transmembrane region" description="Helical" evidence="7">
    <location>
        <begin position="45"/>
        <end position="66"/>
    </location>
</feature>
<dbReference type="AlphaFoldDB" id="A0A4V2J4U7"/>
<feature type="domain" description="Major facilitator superfamily (MFS) profile" evidence="8">
    <location>
        <begin position="7"/>
        <end position="396"/>
    </location>
</feature>
<evidence type="ECO:0000313" key="10">
    <source>
        <dbReference type="Proteomes" id="UP000293142"/>
    </source>
</evidence>
<feature type="transmembrane region" description="Helical" evidence="7">
    <location>
        <begin position="367"/>
        <end position="388"/>
    </location>
</feature>
<keyword evidence="6 7" id="KW-0472">Membrane</keyword>
<sequence>MSNWKLNLVVLWLGQFLVLAGMTMITPFLPFYIQELGITDAHSVALWGGLIFAANFVTSFFAQPIWGSLADRYGRKMMLLRSGFGMALVIVLMGFATHPWQLLLLRMVNGTISGFAPAAVSLMSANTPKEKMGFALGTLQSGSVGGSILGPLIGGLMAEWIGYRPIFYVTGVCLFGASLLALFFVKESFDAKKAVKQPKESIVKGFKELSKTPQLPSLYSVTLLIQFAMLSAMPLIPLFVQELHGQDKMLALYAGLVGSVTGFSNMIASPLLGKLSDKIGPEKVLSIALIGAALSFIPQAFVTNIWQLMASRFILGLFMGGMLPSVQTLIRRFTPNGKESRSFSYNSSALSLGNMLGPVIGGALSGWIGIKGIFLMSCALLLVNAAWVRKTLYVKPSHETETSVK</sequence>
<dbReference type="InterPro" id="IPR036259">
    <property type="entry name" value="MFS_trans_sf"/>
</dbReference>
<feature type="transmembrane region" description="Helical" evidence="7">
    <location>
        <begin position="9"/>
        <end position="33"/>
    </location>
</feature>
<feature type="transmembrane region" description="Helical" evidence="7">
    <location>
        <begin position="312"/>
        <end position="330"/>
    </location>
</feature>
<dbReference type="InterPro" id="IPR020846">
    <property type="entry name" value="MFS_dom"/>
</dbReference>
<dbReference type="Proteomes" id="UP000293142">
    <property type="component" value="Unassembled WGS sequence"/>
</dbReference>
<keyword evidence="10" id="KW-1185">Reference proteome</keyword>
<evidence type="ECO:0000256" key="7">
    <source>
        <dbReference type="SAM" id="Phobius"/>
    </source>
</evidence>
<evidence type="ECO:0000313" key="9">
    <source>
        <dbReference type="EMBL" id="TBL81262.1"/>
    </source>
</evidence>
<feature type="transmembrane region" description="Helical" evidence="7">
    <location>
        <begin position="217"/>
        <end position="240"/>
    </location>
</feature>
<feature type="transmembrane region" description="Helical" evidence="7">
    <location>
        <begin position="78"/>
        <end position="97"/>
    </location>
</feature>
<keyword evidence="3" id="KW-1003">Cell membrane</keyword>
<evidence type="ECO:0000256" key="4">
    <source>
        <dbReference type="ARBA" id="ARBA00022692"/>
    </source>
</evidence>
<feature type="transmembrane region" description="Helical" evidence="7">
    <location>
        <begin position="252"/>
        <end position="272"/>
    </location>
</feature>
<keyword evidence="4 7" id="KW-0812">Transmembrane</keyword>
<evidence type="ECO:0000256" key="6">
    <source>
        <dbReference type="ARBA" id="ARBA00023136"/>
    </source>
</evidence>
<dbReference type="GO" id="GO:0022857">
    <property type="term" value="F:transmembrane transporter activity"/>
    <property type="evidence" value="ECO:0007669"/>
    <property type="project" value="InterPro"/>
</dbReference>
<dbReference type="GO" id="GO:0005886">
    <property type="term" value="C:plasma membrane"/>
    <property type="evidence" value="ECO:0007669"/>
    <property type="project" value="UniProtKB-SubCell"/>
</dbReference>
<dbReference type="SUPFAM" id="SSF103473">
    <property type="entry name" value="MFS general substrate transporter"/>
    <property type="match status" value="2"/>
</dbReference>
<comment type="caution">
    <text evidence="9">The sequence shown here is derived from an EMBL/GenBank/DDBJ whole genome shotgun (WGS) entry which is preliminary data.</text>
</comment>
<evidence type="ECO:0000256" key="5">
    <source>
        <dbReference type="ARBA" id="ARBA00022989"/>
    </source>
</evidence>
<feature type="transmembrane region" description="Helical" evidence="7">
    <location>
        <begin position="284"/>
        <end position="306"/>
    </location>
</feature>
<feature type="transmembrane region" description="Helical" evidence="7">
    <location>
        <begin position="134"/>
        <end position="154"/>
    </location>
</feature>
<evidence type="ECO:0000256" key="2">
    <source>
        <dbReference type="ARBA" id="ARBA00022448"/>
    </source>
</evidence>
<keyword evidence="2" id="KW-0813">Transport</keyword>
<dbReference type="PROSITE" id="PS50850">
    <property type="entry name" value="MFS"/>
    <property type="match status" value="1"/>
</dbReference>
<evidence type="ECO:0000256" key="3">
    <source>
        <dbReference type="ARBA" id="ARBA00022475"/>
    </source>
</evidence>
<dbReference type="Gene3D" id="1.20.1250.20">
    <property type="entry name" value="MFS general substrate transporter like domains"/>
    <property type="match status" value="2"/>
</dbReference>
<dbReference type="OrthoDB" id="65739at2"/>
<evidence type="ECO:0000259" key="8">
    <source>
        <dbReference type="PROSITE" id="PS50850"/>
    </source>
</evidence>
<organism evidence="9 10">
    <name type="scientific">Paenibacillus thalictri</name>
    <dbReference type="NCBI Taxonomy" id="2527873"/>
    <lineage>
        <taxon>Bacteria</taxon>
        <taxon>Bacillati</taxon>
        <taxon>Bacillota</taxon>
        <taxon>Bacilli</taxon>
        <taxon>Bacillales</taxon>
        <taxon>Paenibacillaceae</taxon>
        <taxon>Paenibacillus</taxon>
    </lineage>
</organism>
<name>A0A4V2J4U7_9BACL</name>
<dbReference type="Pfam" id="PF07690">
    <property type="entry name" value="MFS_1"/>
    <property type="match status" value="1"/>
</dbReference>
<proteinExistence type="predicted"/>
<feature type="transmembrane region" description="Helical" evidence="7">
    <location>
        <begin position="103"/>
        <end position="122"/>
    </location>
</feature>
<dbReference type="InterPro" id="IPR001958">
    <property type="entry name" value="Tet-R_TetA/multi-R_MdtG-like"/>
</dbReference>
<dbReference type="InterPro" id="IPR011701">
    <property type="entry name" value="MFS"/>
</dbReference>
<accession>A0A4V2J4U7</accession>
<gene>
    <name evidence="9" type="ORF">EYB31_04010</name>
</gene>
<dbReference type="PANTHER" id="PTHR43414:SF6">
    <property type="entry name" value="MULTIDRUG RESISTANCE PROTEIN MDTG"/>
    <property type="match status" value="1"/>
</dbReference>
<dbReference type="PRINTS" id="PR01035">
    <property type="entry name" value="TCRTETA"/>
</dbReference>
<keyword evidence="5 7" id="KW-1133">Transmembrane helix</keyword>
<protein>
    <submittedName>
        <fullName evidence="9">MFS transporter</fullName>
    </submittedName>
</protein>
<comment type="subcellular location">
    <subcellularLocation>
        <location evidence="1">Cell membrane</location>
        <topology evidence="1">Multi-pass membrane protein</topology>
    </subcellularLocation>
</comment>
<feature type="transmembrane region" description="Helical" evidence="7">
    <location>
        <begin position="166"/>
        <end position="185"/>
    </location>
</feature>
<dbReference type="EMBL" id="SIRE01000003">
    <property type="protein sequence ID" value="TBL81262.1"/>
    <property type="molecule type" value="Genomic_DNA"/>
</dbReference>
<dbReference type="PANTHER" id="PTHR43414">
    <property type="entry name" value="MULTIDRUG RESISTANCE PROTEIN MDTG"/>
    <property type="match status" value="1"/>
</dbReference>